<comment type="function">
    <text evidence="12">Component of the F(0) channel, it forms part of the peripheral stalk, linking F(1) to F(0). The b'-subunit is a diverged and duplicated form of b found in plants and photosynthetic bacteria.</text>
</comment>
<accession>A0A1L8CPK7</accession>
<comment type="subcellular location">
    <subcellularLocation>
        <location evidence="15">Cell membrane</location>
        <topology evidence="15">Single-pass membrane protein</topology>
    </subcellularLocation>
    <subcellularLocation>
        <location evidence="14">Endomembrane system</location>
        <topology evidence="14">Single-pass membrane protein</topology>
    </subcellularLocation>
</comment>
<evidence type="ECO:0000256" key="3">
    <source>
        <dbReference type="ARBA" id="ARBA00022475"/>
    </source>
</evidence>
<comment type="function">
    <text evidence="11 15">F(1)F(0) ATP synthase produces ATP from ADP in the presence of a proton or sodium gradient. F-type ATPases consist of two structural domains, F(1) containing the extramembraneous catalytic core and F(0) containing the membrane proton channel, linked together by a central stalk and a peripheral stalk. During catalysis, ATP synthesis in the catalytic domain of F(1) is coupled via a rotary mechanism of the central stalk subunits to proton translocation.</text>
</comment>
<evidence type="ECO:0000256" key="15">
    <source>
        <dbReference type="HAMAP-Rule" id="MF_01398"/>
    </source>
</evidence>
<evidence type="ECO:0000256" key="4">
    <source>
        <dbReference type="ARBA" id="ARBA00022547"/>
    </source>
</evidence>
<dbReference type="SUPFAM" id="SSF81573">
    <property type="entry name" value="F1F0 ATP synthase subunit B, membrane domain"/>
    <property type="match status" value="1"/>
</dbReference>
<evidence type="ECO:0000256" key="8">
    <source>
        <dbReference type="ARBA" id="ARBA00023065"/>
    </source>
</evidence>
<keyword evidence="5 15" id="KW-0812">Transmembrane</keyword>
<feature type="coiled-coil region" evidence="17">
    <location>
        <begin position="54"/>
        <end position="89"/>
    </location>
</feature>
<evidence type="ECO:0000256" key="14">
    <source>
        <dbReference type="ARBA" id="ARBA00037847"/>
    </source>
</evidence>
<keyword evidence="6 15" id="KW-0375">Hydrogen ion transport</keyword>
<dbReference type="InterPro" id="IPR050059">
    <property type="entry name" value="ATP_synthase_B_chain"/>
</dbReference>
<evidence type="ECO:0000256" key="7">
    <source>
        <dbReference type="ARBA" id="ARBA00022989"/>
    </source>
</evidence>
<dbReference type="GO" id="GO:0045259">
    <property type="term" value="C:proton-transporting ATP synthase complex"/>
    <property type="evidence" value="ECO:0007669"/>
    <property type="project" value="UniProtKB-KW"/>
</dbReference>
<organism evidence="18 19">
    <name type="scientific">Mariprofundus micogutta</name>
    <dbReference type="NCBI Taxonomy" id="1921010"/>
    <lineage>
        <taxon>Bacteria</taxon>
        <taxon>Pseudomonadati</taxon>
        <taxon>Pseudomonadota</taxon>
        <taxon>Candidatius Mariprofundia</taxon>
        <taxon>Mariprofundales</taxon>
        <taxon>Mariprofundaceae</taxon>
        <taxon>Mariprofundus</taxon>
    </lineage>
</organism>
<evidence type="ECO:0000256" key="16">
    <source>
        <dbReference type="RuleBase" id="RU003848"/>
    </source>
</evidence>
<dbReference type="Gene3D" id="1.20.5.620">
    <property type="entry name" value="F1F0 ATP synthase subunit B, membrane domain"/>
    <property type="match status" value="1"/>
</dbReference>
<evidence type="ECO:0000256" key="12">
    <source>
        <dbReference type="ARBA" id="ARBA00025614"/>
    </source>
</evidence>
<sequence>MSLDLTFIGQIVVFLTLVFLMKKYLYGPMAELMEARSNKIAQGLAAADAGNEAKAKAEVEIAEQLNEARSKAAEIIAAAEKRSAELNEESVIKARTEAQQIVDSARDEVNAELNRARQTLRGEVADIAMIAAEQVVEAELDAKRHAKLVEGIVSSGFGNA</sequence>
<keyword evidence="8 15" id="KW-0406">Ion transport</keyword>
<reference evidence="18 19" key="1">
    <citation type="journal article" date="2017" name="Arch. Microbiol.">
        <title>Mariprofundus micogutta sp. nov., a novel iron-oxidizing zetaproteobacterium isolated from a deep-sea hydrothermal field at the Bayonnaise knoll of the Izu-Ogasawara arc, and a description of Mariprofundales ord. nov. and Zetaproteobacteria classis nov.</title>
        <authorList>
            <person name="Makita H."/>
            <person name="Tanaka E."/>
            <person name="Mitsunobu S."/>
            <person name="Miyazaki M."/>
            <person name="Nunoura T."/>
            <person name="Uematsu K."/>
            <person name="Takaki Y."/>
            <person name="Nishi S."/>
            <person name="Shimamura S."/>
            <person name="Takai K."/>
        </authorList>
    </citation>
    <scope>NUCLEOTIDE SEQUENCE [LARGE SCALE GENOMIC DNA]</scope>
    <source>
        <strain evidence="18 19">ET2</strain>
    </source>
</reference>
<keyword evidence="17" id="KW-0175">Coiled coil</keyword>
<dbReference type="NCBIfam" id="NF004411">
    <property type="entry name" value="PRK05759.1-2"/>
    <property type="match status" value="1"/>
</dbReference>
<dbReference type="InterPro" id="IPR028987">
    <property type="entry name" value="ATP_synth_B-like_membr_sf"/>
</dbReference>
<dbReference type="RefSeq" id="WP_072660151.1">
    <property type="nucleotide sequence ID" value="NZ_BDFD01000016.1"/>
</dbReference>
<gene>
    <name evidence="15" type="primary">atpF</name>
    <name evidence="18" type="ORF">MMIC_P1826</name>
</gene>
<feature type="transmembrane region" description="Helical" evidence="15">
    <location>
        <begin position="6"/>
        <end position="26"/>
    </location>
</feature>
<dbReference type="STRING" id="1921010.MMIC_P1826"/>
<keyword evidence="10 15" id="KW-0066">ATP synthesis</keyword>
<dbReference type="HAMAP" id="MF_01398">
    <property type="entry name" value="ATP_synth_b_bprime"/>
    <property type="match status" value="1"/>
</dbReference>
<dbReference type="EMBL" id="BDFD01000016">
    <property type="protein sequence ID" value="GAV20851.1"/>
    <property type="molecule type" value="Genomic_DNA"/>
</dbReference>
<name>A0A1L8CPK7_9PROT</name>
<keyword evidence="7 15" id="KW-1133">Transmembrane helix</keyword>
<evidence type="ECO:0000256" key="6">
    <source>
        <dbReference type="ARBA" id="ARBA00022781"/>
    </source>
</evidence>
<comment type="similarity">
    <text evidence="1 15 16">Belongs to the ATPase B chain family.</text>
</comment>
<evidence type="ECO:0000313" key="18">
    <source>
        <dbReference type="EMBL" id="GAV20851.1"/>
    </source>
</evidence>
<keyword evidence="9 15" id="KW-0472">Membrane</keyword>
<keyword evidence="19" id="KW-1185">Reference proteome</keyword>
<dbReference type="GO" id="GO:0046933">
    <property type="term" value="F:proton-transporting ATP synthase activity, rotational mechanism"/>
    <property type="evidence" value="ECO:0007669"/>
    <property type="project" value="UniProtKB-UniRule"/>
</dbReference>
<evidence type="ECO:0000256" key="17">
    <source>
        <dbReference type="SAM" id="Coils"/>
    </source>
</evidence>
<comment type="subunit">
    <text evidence="13">F-type ATPases have 2 components, F(1) - the catalytic core - and F(0) - the membrane proton channel. F(1) has five subunits: alpha(3), beta(3), gamma(1), delta(1), epsilon(1). F(0) has four main subunits: a(1), b(2) and c(10-14). The alpha and beta chains form an alternating ring which encloses part of the gamma chain. F(1) is attached to F(0) by a central stalk formed by the gamma and epsilon chains, while a peripheral stalk is formed by the delta and b chains.</text>
</comment>
<dbReference type="GO" id="GO:0012505">
    <property type="term" value="C:endomembrane system"/>
    <property type="evidence" value="ECO:0007669"/>
    <property type="project" value="UniProtKB-SubCell"/>
</dbReference>
<dbReference type="InterPro" id="IPR005864">
    <property type="entry name" value="ATP_synth_F0_bsu_bac"/>
</dbReference>
<keyword evidence="3 15" id="KW-1003">Cell membrane</keyword>
<evidence type="ECO:0000256" key="11">
    <source>
        <dbReference type="ARBA" id="ARBA00025198"/>
    </source>
</evidence>
<dbReference type="PANTHER" id="PTHR33445:SF1">
    <property type="entry name" value="ATP SYNTHASE SUBUNIT B"/>
    <property type="match status" value="1"/>
</dbReference>
<evidence type="ECO:0000256" key="13">
    <source>
        <dbReference type="ARBA" id="ARBA00026054"/>
    </source>
</evidence>
<dbReference type="OrthoDB" id="9788020at2"/>
<keyword evidence="4 15" id="KW-0138">CF(0)</keyword>
<keyword evidence="2 15" id="KW-0813">Transport</keyword>
<evidence type="ECO:0000313" key="19">
    <source>
        <dbReference type="Proteomes" id="UP000231632"/>
    </source>
</evidence>
<dbReference type="CDD" id="cd06503">
    <property type="entry name" value="ATP-synt_Fo_b"/>
    <property type="match status" value="1"/>
</dbReference>
<evidence type="ECO:0000256" key="9">
    <source>
        <dbReference type="ARBA" id="ARBA00023136"/>
    </source>
</evidence>
<dbReference type="Pfam" id="PF00430">
    <property type="entry name" value="ATP-synt_B"/>
    <property type="match status" value="1"/>
</dbReference>
<dbReference type="GO" id="GO:0046961">
    <property type="term" value="F:proton-transporting ATPase activity, rotational mechanism"/>
    <property type="evidence" value="ECO:0007669"/>
    <property type="project" value="TreeGrafter"/>
</dbReference>
<comment type="caution">
    <text evidence="18">The sequence shown here is derived from an EMBL/GenBank/DDBJ whole genome shotgun (WGS) entry which is preliminary data.</text>
</comment>
<evidence type="ECO:0000256" key="2">
    <source>
        <dbReference type="ARBA" id="ARBA00022448"/>
    </source>
</evidence>
<dbReference type="GO" id="GO:0005886">
    <property type="term" value="C:plasma membrane"/>
    <property type="evidence" value="ECO:0007669"/>
    <property type="project" value="UniProtKB-SubCell"/>
</dbReference>
<evidence type="ECO:0000256" key="10">
    <source>
        <dbReference type="ARBA" id="ARBA00023310"/>
    </source>
</evidence>
<proteinExistence type="inferred from homology"/>
<dbReference type="Proteomes" id="UP000231632">
    <property type="component" value="Unassembled WGS sequence"/>
</dbReference>
<protein>
    <recommendedName>
        <fullName evidence="15">ATP synthase subunit b</fullName>
    </recommendedName>
    <alternativeName>
        <fullName evidence="15">ATP synthase F(0) sector subunit b</fullName>
    </alternativeName>
    <alternativeName>
        <fullName evidence="15">ATPase subunit I</fullName>
    </alternativeName>
    <alternativeName>
        <fullName evidence="15">F-type ATPase subunit b</fullName>
        <shortName evidence="15">F-ATPase subunit b</shortName>
    </alternativeName>
</protein>
<evidence type="ECO:0000256" key="5">
    <source>
        <dbReference type="ARBA" id="ARBA00022692"/>
    </source>
</evidence>
<dbReference type="NCBIfam" id="TIGR01144">
    <property type="entry name" value="ATP_synt_b"/>
    <property type="match status" value="1"/>
</dbReference>
<dbReference type="PANTHER" id="PTHR33445">
    <property type="entry name" value="ATP SYNTHASE SUBUNIT B', CHLOROPLASTIC"/>
    <property type="match status" value="1"/>
</dbReference>
<evidence type="ECO:0000256" key="1">
    <source>
        <dbReference type="ARBA" id="ARBA00005513"/>
    </source>
</evidence>
<dbReference type="InterPro" id="IPR002146">
    <property type="entry name" value="ATP_synth_b/b'su_bac/chlpt"/>
</dbReference>
<dbReference type="AlphaFoldDB" id="A0A1L8CPK7"/>
<comment type="subunit">
    <text evidence="15">F-type ATPases have 2 components, F(1) - the catalytic core - and F(0) - the membrane proton channel. F(1) has five subunits: alpha(3), beta(3), gamma(1), delta(1), epsilon(1). F(0) has three main subunits: a(1), b(2) and c(10-14). The alpha and beta chains form an alternating ring which encloses part of the gamma chain. F(1) is attached to F(0) by a central stalk formed by the gamma and epsilon chains, while a peripheral stalk is formed by the delta and b chains.</text>
</comment>